<gene>
    <name evidence="1" type="ORF">AS156_23545</name>
</gene>
<evidence type="ECO:0000313" key="1">
    <source>
        <dbReference type="EMBL" id="KWV45555.1"/>
    </source>
</evidence>
<dbReference type="EMBL" id="LNCU01000123">
    <property type="protein sequence ID" value="KWV45555.1"/>
    <property type="molecule type" value="Genomic_DNA"/>
</dbReference>
<dbReference type="RefSeq" id="WP_066515357.1">
    <property type="nucleotide sequence ID" value="NZ_LNCU01000123.1"/>
</dbReference>
<dbReference type="OrthoDB" id="8242413at2"/>
<comment type="caution">
    <text evidence="1">The sequence shown here is derived from an EMBL/GenBank/DDBJ whole genome shotgun (WGS) entry which is preliminary data.</text>
</comment>
<keyword evidence="2" id="KW-1185">Reference proteome</keyword>
<organism evidence="1 2">
    <name type="scientific">Bradyrhizobium macuxiense</name>
    <dbReference type="NCBI Taxonomy" id="1755647"/>
    <lineage>
        <taxon>Bacteria</taxon>
        <taxon>Pseudomonadati</taxon>
        <taxon>Pseudomonadota</taxon>
        <taxon>Alphaproteobacteria</taxon>
        <taxon>Hyphomicrobiales</taxon>
        <taxon>Nitrobacteraceae</taxon>
        <taxon>Bradyrhizobium</taxon>
    </lineage>
</organism>
<evidence type="ECO:0000313" key="2">
    <source>
        <dbReference type="Proteomes" id="UP000057737"/>
    </source>
</evidence>
<reference evidence="1 2" key="1">
    <citation type="submission" date="2015-11" db="EMBL/GenBank/DDBJ databases">
        <title>Draft Genome Sequence of the Strain BR 10303 (Bradyrhizobium sp.) isolated from nodules of Centrolobium paraense.</title>
        <authorList>
            <person name="Zelli J.E."/>
            <person name="Simoes-Araujo J.L."/>
            <person name="Barauna A.C."/>
            <person name="Silva K."/>
        </authorList>
    </citation>
    <scope>NUCLEOTIDE SEQUENCE [LARGE SCALE GENOMIC DNA]</scope>
    <source>
        <strain evidence="1 2">BR 10303</strain>
    </source>
</reference>
<name>A0A109JAV1_9BRAD</name>
<accession>A0A109JAV1</accession>
<sequence>MTADSNSHIAWQRAQLKKHRAALKALEVDQLSDPTCGINRRTQKTIDELERKIGESGRCIAEYERRTRRPLATDRGSLANVSWGHWNANMPLARSHRHRA</sequence>
<protein>
    <submittedName>
        <fullName evidence="1">Uncharacterized protein</fullName>
    </submittedName>
</protein>
<dbReference type="Proteomes" id="UP000057737">
    <property type="component" value="Unassembled WGS sequence"/>
</dbReference>
<proteinExistence type="predicted"/>
<dbReference type="AlphaFoldDB" id="A0A109JAV1"/>